<dbReference type="Proteomes" id="UP001281147">
    <property type="component" value="Unassembled WGS sequence"/>
</dbReference>
<proteinExistence type="predicted"/>
<reference evidence="1" key="1">
    <citation type="submission" date="2023-07" db="EMBL/GenBank/DDBJ databases">
        <title>Black Yeasts Isolated from many extreme environments.</title>
        <authorList>
            <person name="Coleine C."/>
            <person name="Stajich J.E."/>
            <person name="Selbmann L."/>
        </authorList>
    </citation>
    <scope>NUCLEOTIDE SEQUENCE</scope>
    <source>
        <strain evidence="1">CCFEE 5714</strain>
    </source>
</reference>
<gene>
    <name evidence="1" type="ORF">LTR37_009589</name>
</gene>
<evidence type="ECO:0000313" key="2">
    <source>
        <dbReference type="Proteomes" id="UP001281147"/>
    </source>
</evidence>
<name>A0ACC3N7H9_9PEZI</name>
<protein>
    <submittedName>
        <fullName evidence="1">Uncharacterized protein</fullName>
    </submittedName>
</protein>
<sequence length="302" mass="33566">MASTDSIVFYDIASAPPLRTFSPNPWKTRLALNLKGIPYRTEWIDMPDIASLRERLGVPATRTLPDGSPYHTLPVINDPSTGAILGDTFEIALYLDRTYPCPTYPVLILPNTTGLTAAFNAHIDGLFTKYVALCDQMPWDPRIADTVKSIFAQRFGITSYEDLQLKGEAREQTLAALESALGELAKAYRHTGGTTDYVWRPTGTESALAQRPPPGREQTGPYLDGERPAYADCIVGAWLKMMEACMPPEEWARVRTWQGGLWGGVVDGLESICSVDKRRRLETKVRAMADEDEAHQDTDEQL</sequence>
<organism evidence="1 2">
    <name type="scientific">Vermiconidia calcicola</name>
    <dbReference type="NCBI Taxonomy" id="1690605"/>
    <lineage>
        <taxon>Eukaryota</taxon>
        <taxon>Fungi</taxon>
        <taxon>Dikarya</taxon>
        <taxon>Ascomycota</taxon>
        <taxon>Pezizomycotina</taxon>
        <taxon>Dothideomycetes</taxon>
        <taxon>Dothideomycetidae</taxon>
        <taxon>Mycosphaerellales</taxon>
        <taxon>Extremaceae</taxon>
        <taxon>Vermiconidia</taxon>
    </lineage>
</organism>
<keyword evidence="2" id="KW-1185">Reference proteome</keyword>
<evidence type="ECO:0000313" key="1">
    <source>
        <dbReference type="EMBL" id="KAK3711598.1"/>
    </source>
</evidence>
<accession>A0ACC3N7H9</accession>
<dbReference type="EMBL" id="JAUTXU010000075">
    <property type="protein sequence ID" value="KAK3711598.1"/>
    <property type="molecule type" value="Genomic_DNA"/>
</dbReference>
<comment type="caution">
    <text evidence="1">The sequence shown here is derived from an EMBL/GenBank/DDBJ whole genome shotgun (WGS) entry which is preliminary data.</text>
</comment>